<accession>A0A0D2M7Z9</accession>
<evidence type="ECO:0000313" key="1">
    <source>
        <dbReference type="EMBL" id="KIY99474.1"/>
    </source>
</evidence>
<gene>
    <name evidence="1" type="ORF">MNEG_8485</name>
</gene>
<organism evidence="1 2">
    <name type="scientific">Monoraphidium neglectum</name>
    <dbReference type="NCBI Taxonomy" id="145388"/>
    <lineage>
        <taxon>Eukaryota</taxon>
        <taxon>Viridiplantae</taxon>
        <taxon>Chlorophyta</taxon>
        <taxon>core chlorophytes</taxon>
        <taxon>Chlorophyceae</taxon>
        <taxon>CS clade</taxon>
        <taxon>Sphaeropleales</taxon>
        <taxon>Selenastraceae</taxon>
        <taxon>Monoraphidium</taxon>
    </lineage>
</organism>
<dbReference type="KEGG" id="mng:MNEG_8485"/>
<keyword evidence="2" id="KW-1185">Reference proteome</keyword>
<dbReference type="AlphaFoldDB" id="A0A0D2M7Z9"/>
<protein>
    <recommendedName>
        <fullName evidence="3">Mediator of RNA polymerase II transcription subunit 20</fullName>
    </recommendedName>
</protein>
<dbReference type="Proteomes" id="UP000054498">
    <property type="component" value="Unassembled WGS sequence"/>
</dbReference>
<sequence>MGAKCLLLYHPPHGGTPTTADAERVVAALQRVCAVHHSRQPERQLEARCSQLSQAPARDMTTVTHPRSLADLWLLQLPRDAPDRVFLCNLKARQVVEADASIATALLDKRLEYRTKANLLLASRTWQLGDRRGSDASVKLLQLQVHGQAPLAIALEVAYHPLGSCSVAEPVLRELAGTLMSALEGTPDAGRRVVRLEVLPPPWDDYAAWLPPEASATHSAALYASMVVAVLRERSQSAIAARKAAGQ</sequence>
<dbReference type="GeneID" id="25741361"/>
<reference evidence="1 2" key="1">
    <citation type="journal article" date="2013" name="BMC Genomics">
        <title>Reconstruction of the lipid metabolism for the microalga Monoraphidium neglectum from its genome sequence reveals characteristics suitable for biofuel production.</title>
        <authorList>
            <person name="Bogen C."/>
            <person name="Al-Dilaimi A."/>
            <person name="Albersmeier A."/>
            <person name="Wichmann J."/>
            <person name="Grundmann M."/>
            <person name="Rupp O."/>
            <person name="Lauersen K.J."/>
            <person name="Blifernez-Klassen O."/>
            <person name="Kalinowski J."/>
            <person name="Goesmann A."/>
            <person name="Mussgnug J.H."/>
            <person name="Kruse O."/>
        </authorList>
    </citation>
    <scope>NUCLEOTIDE SEQUENCE [LARGE SCALE GENOMIC DNA]</scope>
    <source>
        <strain evidence="1 2">SAG 48.87</strain>
    </source>
</reference>
<name>A0A0D2M7Z9_9CHLO</name>
<evidence type="ECO:0008006" key="3">
    <source>
        <dbReference type="Google" id="ProtNLM"/>
    </source>
</evidence>
<dbReference type="OrthoDB" id="538677at2759"/>
<proteinExistence type="predicted"/>
<dbReference type="EMBL" id="KK101836">
    <property type="protein sequence ID" value="KIY99474.1"/>
    <property type="molecule type" value="Genomic_DNA"/>
</dbReference>
<evidence type="ECO:0000313" key="2">
    <source>
        <dbReference type="Proteomes" id="UP000054498"/>
    </source>
</evidence>
<dbReference type="STRING" id="145388.A0A0D2M7Z9"/>
<dbReference type="RefSeq" id="XP_013898494.1">
    <property type="nucleotide sequence ID" value="XM_014043040.1"/>
</dbReference>